<dbReference type="AlphaFoldDB" id="L1ND35"/>
<dbReference type="PATRIC" id="fig|1127696.3.peg.900"/>
<dbReference type="EMBL" id="AMEQ01000027">
    <property type="protein sequence ID" value="EKY01273.1"/>
    <property type="molecule type" value="Genomic_DNA"/>
</dbReference>
<proteinExistence type="predicted"/>
<evidence type="ECO:0008006" key="3">
    <source>
        <dbReference type="Google" id="ProtNLM"/>
    </source>
</evidence>
<dbReference type="eggNOG" id="COG4545">
    <property type="taxonomic scope" value="Bacteria"/>
</dbReference>
<gene>
    <name evidence="1" type="ORF">HMPREF9134_00992</name>
</gene>
<organism evidence="1 2">
    <name type="scientific">Porphyromonas catoniae F0037</name>
    <dbReference type="NCBI Taxonomy" id="1127696"/>
    <lineage>
        <taxon>Bacteria</taxon>
        <taxon>Pseudomonadati</taxon>
        <taxon>Bacteroidota</taxon>
        <taxon>Bacteroidia</taxon>
        <taxon>Bacteroidales</taxon>
        <taxon>Porphyromonadaceae</taxon>
        <taxon>Porphyromonas</taxon>
    </lineage>
</organism>
<sequence length="99" mass="10394">MIKIYGMSSCPDCTHVWEQVKGKEGYEVIDIGLHVRDLKAFLKLRDHSPAFTTAKARGAAGIPCFVLEDGTVTLSPEDAGLHSLSSPAGGACSLDGSGC</sequence>
<accession>L1ND35</accession>
<dbReference type="RefSeq" id="WP_005469471.1">
    <property type="nucleotide sequence ID" value="NZ_KB291047.1"/>
</dbReference>
<comment type="caution">
    <text evidence="1">The sequence shown here is derived from an EMBL/GenBank/DDBJ whole genome shotgun (WGS) entry which is preliminary data.</text>
</comment>
<evidence type="ECO:0000313" key="1">
    <source>
        <dbReference type="EMBL" id="EKY01273.1"/>
    </source>
</evidence>
<dbReference type="Gene3D" id="3.40.30.10">
    <property type="entry name" value="Glutaredoxin"/>
    <property type="match status" value="1"/>
</dbReference>
<dbReference type="STRING" id="1127696.HMPREF9134_00992"/>
<protein>
    <recommendedName>
        <fullName evidence="3">Glutaredoxin-related protein</fullName>
    </recommendedName>
</protein>
<dbReference type="HOGENOM" id="CLU_159829_2_0_10"/>
<reference evidence="1 2" key="1">
    <citation type="submission" date="2012-05" db="EMBL/GenBank/DDBJ databases">
        <authorList>
            <person name="Weinstock G."/>
            <person name="Sodergren E."/>
            <person name="Lobos E.A."/>
            <person name="Fulton L."/>
            <person name="Fulton R."/>
            <person name="Courtney L."/>
            <person name="Fronick C."/>
            <person name="O'Laughlin M."/>
            <person name="Godfrey J."/>
            <person name="Wilson R.M."/>
            <person name="Miner T."/>
            <person name="Farmer C."/>
            <person name="Delehaunty K."/>
            <person name="Cordes M."/>
            <person name="Minx P."/>
            <person name="Tomlinson C."/>
            <person name="Chen J."/>
            <person name="Wollam A."/>
            <person name="Pepin K.H."/>
            <person name="Bhonagiri V."/>
            <person name="Zhang X."/>
            <person name="Suruliraj S."/>
            <person name="Warren W."/>
            <person name="Mitreva M."/>
            <person name="Mardis E.R."/>
            <person name="Wilson R.K."/>
        </authorList>
    </citation>
    <scope>NUCLEOTIDE SEQUENCE [LARGE SCALE GENOMIC DNA]</scope>
    <source>
        <strain evidence="1 2">F0037</strain>
    </source>
</reference>
<evidence type="ECO:0000313" key="2">
    <source>
        <dbReference type="Proteomes" id="UP000010408"/>
    </source>
</evidence>
<dbReference type="Proteomes" id="UP000010408">
    <property type="component" value="Unassembled WGS sequence"/>
</dbReference>
<name>L1ND35_9PORP</name>